<reference evidence="2 3" key="1">
    <citation type="journal article" date="2019" name="Int. J. Syst. Evol. Microbiol.">
        <title>The Global Catalogue of Microorganisms (GCM) 10K type strain sequencing project: providing services to taxonomists for standard genome sequencing and annotation.</title>
        <authorList>
            <consortium name="The Broad Institute Genomics Platform"/>
            <consortium name="The Broad Institute Genome Sequencing Center for Infectious Disease"/>
            <person name="Wu L."/>
            <person name="Ma J."/>
        </authorList>
    </citation>
    <scope>NUCLEOTIDE SEQUENCE [LARGE SCALE GENOMIC DNA]</scope>
    <source>
        <strain evidence="2 3">JCM 4531</strain>
    </source>
</reference>
<evidence type="ECO:0000259" key="1">
    <source>
        <dbReference type="Pfam" id="PF15644"/>
    </source>
</evidence>
<accession>A0ABN3TCK3</accession>
<dbReference type="Proteomes" id="UP001499989">
    <property type="component" value="Unassembled WGS sequence"/>
</dbReference>
<feature type="domain" description="Tox-PL" evidence="1">
    <location>
        <begin position="80"/>
        <end position="138"/>
    </location>
</feature>
<protein>
    <recommendedName>
        <fullName evidence="1">Tox-PL domain-containing protein</fullName>
    </recommendedName>
</protein>
<proteinExistence type="predicted"/>
<dbReference type="Pfam" id="PF15644">
    <property type="entry name" value="Gln_amidase"/>
    <property type="match status" value="1"/>
</dbReference>
<organism evidence="2 3">
    <name type="scientific">Streptomyces violaceolatus</name>
    <dbReference type="NCBI Taxonomy" id="67378"/>
    <lineage>
        <taxon>Bacteria</taxon>
        <taxon>Bacillati</taxon>
        <taxon>Actinomycetota</taxon>
        <taxon>Actinomycetes</taxon>
        <taxon>Kitasatosporales</taxon>
        <taxon>Streptomycetaceae</taxon>
        <taxon>Streptomyces</taxon>
        <taxon>Streptomyces violaceoruber group</taxon>
    </lineage>
</organism>
<sequence length="1061" mass="114719">MARDLVHGRPVNAAGAGGLTELVRRVAAGESAGVLPVNRCLDLVGALRSALYPGGVRAAVTLDDNAVVTASAMQSLARGPGWGRVRSWDVLVDSVTAMGPGSVAFVLARRQGPLLGHAWAAYHLGGSEGVVWVDVSAGAGLALSSGTPALAPMSARAVLVDPTGRVVEDALPGFAESASTEHALIDAATGRDYGAIGLELEYHRVFFVKNPAIEGHQGGELLARGPGLRIVTDSYPFWQDAGGRLYLNRPEVPPGQRPPAYSPQPVGEIVTRPMAVLPQERETRWSQRQILAQLDRIGEMLNGVDARQTPTPLTALLSDLDGWSPTGAGRSVDVYPAPVDGGRSAYVHITSGTASVGLRELQDLAFDGLTISNVKSLIFSGRLFGEQAVLRFAGEVTGRTDLPSSLVPFLSAVPEMDEVWGYSWLAYQHLAAGPAVMALWSSSGRKHLAKNFLMTALRGPFSHARLALRPRVRDFLAGNYHQLSEDARRRLTPELDKLWNGAGKKHPYSRQYFDEIGALSNRPREMATFLFTGATPQGERVSQFKLVGMKDYEQLDSGSGSLTVPLILPEIRHFGYGDRRMNKTQVKRAVKDFTRLGRQTYNRASTYRLPLSERALQSSVSAIVDDWVVQSVAGFLEIASAWRPRLPSRTRPLMDAGETQAVAHALALRALGRESSDSYDAYAVLERAAEEALGLLGRVPLQDRVRTAIESARAALRALHAPDSLPPLLEWPQEITALDGAPVPVDQVSLVRHPDAQGQPAGVSSRPAQDWSDPRRRAYAQLAETHWFTEVSRGPVPREGKLQQLPFGASYAIGLLGDSTGMALSLTDGSSVFVDHATVVDFLFATDSHLTALPLDVALLFPTADLTGRPRHDPLVHPVVGQVLANGLGRWVWSTAGGGEAFPAGGAHERHLRLQLTEGDWLAGFRPEPTAAELERLAVAVTGDRGRARDVLHWVRAIRLIYGPMLEDNETAFFTLLRGFWAVEQSRAPAAGPLSWRDLQGLVGQYLDSARVPRRGLSTDLPFLLTGAASSAGMALNLHEFDLTPHHHSPRAWDPCQRAGW</sequence>
<name>A0ABN3TCK3_9ACTN</name>
<dbReference type="EMBL" id="BAAASK010000026">
    <property type="protein sequence ID" value="GAA2698127.1"/>
    <property type="molecule type" value="Genomic_DNA"/>
</dbReference>
<evidence type="ECO:0000313" key="3">
    <source>
        <dbReference type="Proteomes" id="UP001499989"/>
    </source>
</evidence>
<dbReference type="InterPro" id="IPR028908">
    <property type="entry name" value="Tox-PL_dom"/>
</dbReference>
<comment type="caution">
    <text evidence="2">The sequence shown here is derived from an EMBL/GenBank/DDBJ whole genome shotgun (WGS) entry which is preliminary data.</text>
</comment>
<evidence type="ECO:0000313" key="2">
    <source>
        <dbReference type="EMBL" id="GAA2698127.1"/>
    </source>
</evidence>
<keyword evidence="3" id="KW-1185">Reference proteome</keyword>
<gene>
    <name evidence="2" type="ORF">GCM10010310_63320</name>
</gene>